<dbReference type="Gene3D" id="3.40.50.12650">
    <property type="match status" value="1"/>
</dbReference>
<evidence type="ECO:0000256" key="4">
    <source>
        <dbReference type="ARBA" id="ARBA00023204"/>
    </source>
</evidence>
<comment type="caution">
    <text evidence="9">The sequence shown here is derived from an EMBL/GenBank/DDBJ whole genome shotgun (WGS) entry which is preliminary data.</text>
</comment>
<feature type="region of interest" description="Disordered" evidence="6">
    <location>
        <begin position="334"/>
        <end position="374"/>
    </location>
</feature>
<feature type="domain" description="Metallo-beta-lactamase" evidence="8">
    <location>
        <begin position="428"/>
        <end position="597"/>
    </location>
</feature>
<dbReference type="EMBL" id="MCFC01000002">
    <property type="protein sequence ID" value="ORY34687.1"/>
    <property type="molecule type" value="Genomic_DNA"/>
</dbReference>
<feature type="compositionally biased region" description="Basic and acidic residues" evidence="6">
    <location>
        <begin position="7"/>
        <end position="17"/>
    </location>
</feature>
<dbReference type="Pfam" id="PF07522">
    <property type="entry name" value="DRMBL"/>
    <property type="match status" value="1"/>
</dbReference>
<evidence type="ECO:0000259" key="7">
    <source>
        <dbReference type="Pfam" id="PF07522"/>
    </source>
</evidence>
<reference evidence="9 10" key="1">
    <citation type="submission" date="2016-07" db="EMBL/GenBank/DDBJ databases">
        <title>Pervasive Adenine N6-methylation of Active Genes in Fungi.</title>
        <authorList>
            <consortium name="DOE Joint Genome Institute"/>
            <person name="Mondo S.J."/>
            <person name="Dannebaum R.O."/>
            <person name="Kuo R.C."/>
            <person name="Labutti K."/>
            <person name="Haridas S."/>
            <person name="Kuo A."/>
            <person name="Salamov A."/>
            <person name="Ahrendt S.R."/>
            <person name="Lipzen A."/>
            <person name="Sullivan W."/>
            <person name="Andreopoulos W.B."/>
            <person name="Clum A."/>
            <person name="Lindquist E."/>
            <person name="Daum C."/>
            <person name="Ramamoorthy G.K."/>
            <person name="Gryganskyi A."/>
            <person name="Culley D."/>
            <person name="Magnuson J.K."/>
            <person name="James T.Y."/>
            <person name="O'Malley M.A."/>
            <person name="Stajich J.E."/>
            <person name="Spatafora J.W."/>
            <person name="Visel A."/>
            <person name="Grigoriev I.V."/>
        </authorList>
    </citation>
    <scope>NUCLEOTIDE SEQUENCE [LARGE SCALE GENOMIC DNA]</scope>
    <source>
        <strain evidence="9 10">68-887.2</strain>
    </source>
</reference>
<keyword evidence="10" id="KW-1185">Reference proteome</keyword>
<organism evidence="9 10">
    <name type="scientific">Naematelia encephala</name>
    <dbReference type="NCBI Taxonomy" id="71784"/>
    <lineage>
        <taxon>Eukaryota</taxon>
        <taxon>Fungi</taxon>
        <taxon>Dikarya</taxon>
        <taxon>Basidiomycota</taxon>
        <taxon>Agaricomycotina</taxon>
        <taxon>Tremellomycetes</taxon>
        <taxon>Tremellales</taxon>
        <taxon>Naemateliaceae</taxon>
        <taxon>Naematelia</taxon>
    </lineage>
</organism>
<comment type="subcellular location">
    <subcellularLocation>
        <location evidence="1">Nucleus</location>
    </subcellularLocation>
</comment>
<gene>
    <name evidence="9" type="ORF">BCR39DRAFT_514011</name>
</gene>
<dbReference type="FunCoup" id="A0A1Y2BJC6">
    <property type="interactions" value="326"/>
</dbReference>
<dbReference type="OrthoDB" id="262529at2759"/>
<keyword evidence="3" id="KW-0227">DNA damage</keyword>
<dbReference type="FunFam" id="3.40.50.12650:FF:000007">
    <property type="entry name" value="DNA cross-link repair 1A protein, variant"/>
    <property type="match status" value="1"/>
</dbReference>
<sequence>MVKTTSKKRETPKKKESILSFFQKSQATPGRKSGNEDIKPDVLASVSNTEDKHKRTKKGKGRETDIDDVYGSSNDPVVISDDDEAIVRSPPPLQTHASNGQKRRRLSASVATSHEDIIQIYSSPIAGPSKSPPGSCSPPPPQPTVFHLPPPVAGLPDFRPPPTWPQIVNTADGEGIDDEEGEEEEDAIPPSDPEDGRDDGDETQDPEDGRDDGDTQDPRDDGDDSQLDVPGLGMELEIDEPQLLPDPPPSKFIGGVLPMPVDIDMEWDEGNDEGMGMEEEGDDEASEIVQTPPPRRGNAGSGKVTTCPICGISLRGKVNTLVQHHINNCLDTPSTSTVPKGRVNRPISSFNHTMSPAPSSPSPPPEEQSRGPNAFSVLMNGHKEREQWKDAEVDLKRDGKRVFGRRKAPFYKVLTGMPVAVDAFRYGAIPKVTAYLLTHAHSDHYTNLSKSWTHGPIYCSKTTANLIIHMLGVEPKWVHGLPDDVPFEMPNTGGVKVTPIEANHCPGSSIFLFEGPQTVNAGDSGFKSPYVGSKRVFRYLHCGDFRACPKMVLHPDIARAKIDTCYLDTTYLNPKYCFPPQPQVIDACAALARRTAVGIPSEAPPLKNVKPDIKPDLDVYGDLDVKPDTTKDMYAAEADGQERAKAMMQGWLVKKDSEEDLKDGLVDIKDQKPKGRTLIVMGTYSIGKERIVQAVAKAIASKIYCDPRKRSILLCQTDPELHALLTDDPLDAQVHLLPLGNISLDSLQPYLHRLSPHFDRVLGFRPTGWTYTPPAGTDLMPDVNMVIRRDQSRWFGEAGLKPMRGSCRQFMMYGVPYSEHSSFFELTCFALSLPGPDLKMIATVNVGNEKSRAKMKKWFEKWSAEKARRKEKNLPAVVDYRHVTYW</sequence>
<dbReference type="Gene3D" id="3.60.15.10">
    <property type="entry name" value="Ribonuclease Z/Hydroxyacylglutathione hydrolase-like"/>
    <property type="match status" value="1"/>
</dbReference>
<evidence type="ECO:0000256" key="3">
    <source>
        <dbReference type="ARBA" id="ARBA00022763"/>
    </source>
</evidence>
<protein>
    <submittedName>
        <fullName evidence="9">DNA repair metallo-beta-lactamase-domain-containing protein</fullName>
    </submittedName>
</protein>
<evidence type="ECO:0000256" key="6">
    <source>
        <dbReference type="SAM" id="MobiDB-lite"/>
    </source>
</evidence>
<dbReference type="InParanoid" id="A0A1Y2BJC6"/>
<feature type="region of interest" description="Disordered" evidence="6">
    <location>
        <begin position="284"/>
        <end position="303"/>
    </location>
</feature>
<dbReference type="InterPro" id="IPR001279">
    <property type="entry name" value="Metallo-B-lactamas"/>
</dbReference>
<proteinExistence type="inferred from homology"/>
<dbReference type="SUPFAM" id="SSF56281">
    <property type="entry name" value="Metallo-hydrolase/oxidoreductase"/>
    <property type="match status" value="1"/>
</dbReference>
<evidence type="ECO:0000313" key="9">
    <source>
        <dbReference type="EMBL" id="ORY34687.1"/>
    </source>
</evidence>
<dbReference type="GO" id="GO:0003684">
    <property type="term" value="F:damaged DNA binding"/>
    <property type="evidence" value="ECO:0007669"/>
    <property type="project" value="TreeGrafter"/>
</dbReference>
<dbReference type="PANTHER" id="PTHR23240">
    <property type="entry name" value="DNA CROSS-LINK REPAIR PROTEIN PSO2/SNM1-RELATED"/>
    <property type="match status" value="1"/>
</dbReference>
<evidence type="ECO:0000256" key="2">
    <source>
        <dbReference type="ARBA" id="ARBA00010304"/>
    </source>
</evidence>
<feature type="compositionally biased region" description="Pro residues" evidence="6">
    <location>
        <begin position="135"/>
        <end position="164"/>
    </location>
</feature>
<keyword evidence="5" id="KW-0539">Nucleus</keyword>
<dbReference type="GO" id="GO:0036297">
    <property type="term" value="P:interstrand cross-link repair"/>
    <property type="evidence" value="ECO:0007669"/>
    <property type="project" value="TreeGrafter"/>
</dbReference>
<dbReference type="GO" id="GO:0035312">
    <property type="term" value="F:5'-3' DNA exonuclease activity"/>
    <property type="evidence" value="ECO:0007669"/>
    <property type="project" value="TreeGrafter"/>
</dbReference>
<evidence type="ECO:0000256" key="1">
    <source>
        <dbReference type="ARBA" id="ARBA00004123"/>
    </source>
</evidence>
<dbReference type="InterPro" id="IPR011084">
    <property type="entry name" value="DRMBL"/>
</dbReference>
<dbReference type="InterPro" id="IPR036866">
    <property type="entry name" value="RibonucZ/Hydroxyglut_hydro"/>
</dbReference>
<dbReference type="CDD" id="cd16273">
    <property type="entry name" value="SNM1A-1C-like_MBL-fold"/>
    <property type="match status" value="1"/>
</dbReference>
<dbReference type="GO" id="GO:0006303">
    <property type="term" value="P:double-strand break repair via nonhomologous end joining"/>
    <property type="evidence" value="ECO:0007669"/>
    <property type="project" value="TreeGrafter"/>
</dbReference>
<evidence type="ECO:0000259" key="8">
    <source>
        <dbReference type="Pfam" id="PF12706"/>
    </source>
</evidence>
<evidence type="ECO:0000256" key="5">
    <source>
        <dbReference type="ARBA" id="ARBA00023242"/>
    </source>
</evidence>
<dbReference type="Pfam" id="PF12706">
    <property type="entry name" value="Lactamase_B_2"/>
    <property type="match status" value="1"/>
</dbReference>
<dbReference type="Proteomes" id="UP000193986">
    <property type="component" value="Unassembled WGS sequence"/>
</dbReference>
<feature type="domain" description="DNA repair metallo-beta-lactamase" evidence="7">
    <location>
        <begin position="719"/>
        <end position="847"/>
    </location>
</feature>
<dbReference type="AlphaFoldDB" id="A0A1Y2BJC6"/>
<dbReference type="PANTHER" id="PTHR23240:SF6">
    <property type="entry name" value="DNA CROSS-LINK REPAIR 1A PROTEIN"/>
    <property type="match status" value="1"/>
</dbReference>
<dbReference type="GO" id="GO:0005634">
    <property type="term" value="C:nucleus"/>
    <property type="evidence" value="ECO:0007669"/>
    <property type="project" value="UniProtKB-SubCell"/>
</dbReference>
<evidence type="ECO:0000313" key="10">
    <source>
        <dbReference type="Proteomes" id="UP000193986"/>
    </source>
</evidence>
<feature type="region of interest" description="Disordered" evidence="6">
    <location>
        <begin position="1"/>
        <end position="230"/>
    </location>
</feature>
<comment type="similarity">
    <text evidence="2">Belongs to the DNA repair metallo-beta-lactamase (DRMBL) family.</text>
</comment>
<keyword evidence="4" id="KW-0234">DNA repair</keyword>
<dbReference type="STRING" id="71784.A0A1Y2BJC6"/>
<feature type="compositionally biased region" description="Acidic residues" evidence="6">
    <location>
        <begin position="174"/>
        <end position="211"/>
    </location>
</feature>
<name>A0A1Y2BJC6_9TREE</name>
<accession>A0A1Y2BJC6</accession>